<proteinExistence type="predicted"/>
<name>A0ABS3HUY8_9ENTE</name>
<protein>
    <recommendedName>
        <fullName evidence="4">PTS cellobiose transporter subunit IIA</fullName>
    </recommendedName>
</protein>
<evidence type="ECO:0008006" key="4">
    <source>
        <dbReference type="Google" id="ProtNLM"/>
    </source>
</evidence>
<accession>A0ABS3HUY8</accession>
<comment type="caution">
    <text evidence="2">The sequence shown here is derived from an EMBL/GenBank/DDBJ whole genome shotgun (WGS) entry which is preliminary data.</text>
</comment>
<feature type="transmembrane region" description="Helical" evidence="1">
    <location>
        <begin position="48"/>
        <end position="66"/>
    </location>
</feature>
<feature type="transmembrane region" description="Helical" evidence="1">
    <location>
        <begin position="21"/>
        <end position="42"/>
    </location>
</feature>
<keyword evidence="1" id="KW-0472">Membrane</keyword>
<dbReference type="RefSeq" id="WP_206966931.1">
    <property type="nucleotide sequence ID" value="NZ_JAFLVX010000021.1"/>
</dbReference>
<reference evidence="2 3" key="1">
    <citation type="submission" date="2021-03" db="EMBL/GenBank/DDBJ databases">
        <title>Enterococcal diversity collection.</title>
        <authorList>
            <person name="Gilmore M.S."/>
            <person name="Schwartzman J."/>
            <person name="Van Tyne D."/>
            <person name="Martin M."/>
            <person name="Earl A.M."/>
            <person name="Manson A.L."/>
            <person name="Straub T."/>
            <person name="Salamzade R."/>
            <person name="Saavedra J."/>
            <person name="Lebreton F."/>
            <person name="Prichula J."/>
            <person name="Schaufler K."/>
            <person name="Gaca A."/>
            <person name="Sgardioli B."/>
            <person name="Wagenaar J."/>
            <person name="Strong T."/>
        </authorList>
    </citation>
    <scope>NUCLEOTIDE SEQUENCE [LARGE SCALE GENOMIC DNA]</scope>
    <source>
        <strain evidence="2 3">DIV0080</strain>
    </source>
</reference>
<evidence type="ECO:0000313" key="3">
    <source>
        <dbReference type="Proteomes" id="UP000664857"/>
    </source>
</evidence>
<organism evidence="2 3">
    <name type="scientific">Candidatus Vagococcus giribetii</name>
    <dbReference type="NCBI Taxonomy" id="2230876"/>
    <lineage>
        <taxon>Bacteria</taxon>
        <taxon>Bacillati</taxon>
        <taxon>Bacillota</taxon>
        <taxon>Bacilli</taxon>
        <taxon>Lactobacillales</taxon>
        <taxon>Enterococcaceae</taxon>
        <taxon>Vagococcus</taxon>
    </lineage>
</organism>
<dbReference type="EMBL" id="JAFLVX010000021">
    <property type="protein sequence ID" value="MBO0477185.1"/>
    <property type="molecule type" value="Genomic_DNA"/>
</dbReference>
<sequence>MNKAAEVNKNKLSIKVMYYNRFLMVRYFTATFFFANLNWLAFMIYKQSIGWLIPMSLMLLQLLPIAEQIKLYRKPTNETPRTKQYYYLQLAVNILLIVSIFTPAYNHLFFFMNQNQTGKTVTLLFLLIGCLLAISVIRRLNKIESNTDKQYHRVKQYEKILGV</sequence>
<keyword evidence="3" id="KW-1185">Reference proteome</keyword>
<keyword evidence="1" id="KW-1133">Transmembrane helix</keyword>
<feature type="transmembrane region" description="Helical" evidence="1">
    <location>
        <begin position="86"/>
        <end position="105"/>
    </location>
</feature>
<dbReference type="Proteomes" id="UP000664857">
    <property type="component" value="Unassembled WGS sequence"/>
</dbReference>
<evidence type="ECO:0000313" key="2">
    <source>
        <dbReference type="EMBL" id="MBO0477185.1"/>
    </source>
</evidence>
<evidence type="ECO:0000256" key="1">
    <source>
        <dbReference type="SAM" id="Phobius"/>
    </source>
</evidence>
<keyword evidence="1" id="KW-0812">Transmembrane</keyword>
<gene>
    <name evidence="2" type="ORF">DOK76_08880</name>
</gene>
<feature type="transmembrane region" description="Helical" evidence="1">
    <location>
        <begin position="117"/>
        <end position="137"/>
    </location>
</feature>